<evidence type="ECO:0000256" key="5">
    <source>
        <dbReference type="PROSITE-ProRule" id="PRU00076"/>
    </source>
</evidence>
<dbReference type="GO" id="GO:0048513">
    <property type="term" value="P:animal organ development"/>
    <property type="evidence" value="ECO:0007669"/>
    <property type="project" value="UniProtKB-ARBA"/>
</dbReference>
<dbReference type="InterPro" id="IPR000742">
    <property type="entry name" value="EGF"/>
</dbReference>
<sequence>MVLPSLPTCSQLHITIFVLTQHKTGNILSSQSRVDKNSRLFNLLLDDGKPKFTIRSSGRKPPKNLTLQKNISDNVWHRLDIFWINETVTVMLDHCVDTGSDPFASTSQTTSSLSLESTQCRGSLPLTYNEGPIGWGAPLHLGGRYENPKSSHERKSLNSEDDFHGCLSHVRVNKQFQDLGSPGAMTASVAGCRALSCFRPSNACPRNARCQGSPGAEQCACAPGRAGASCTTEAPSLFFLSKSYVNVALAFTPPEYWAQIELRFRTRTSDGTLVLLRSRHRTDWLSVELQTASVCLVVGLDGRVCTSLCVTKKLDDGNWHHVVAKRHSELLEIAVDEAEQDTYASALLPELRSLPFSVSRHGGVWLGGVAESSDVSFRPADVATKTMDVLSRSLDVDPVSGDVATRSLDVAQQAVDEAPKSLDFSKGSVKVKRNSPDATETLLLSSSNFVEGETPVSTQQQREAPSLTNQSNSQRRVSGRWDYHRLPGFEYFKFFCRKRSRSRRLRRNRVERDGGSLWNDFNNGCLSAVRVFGHLLPLHDITDKNNNSKNMSHASGSVTSYANVIAGCTSPSVCTNTSCPPPLTCGHSWGLATCGCAAGEELSRDGTACIDVDECRYDPCLNLGVCVNTQPGYRCACGPTYSGQHCEWGAAEALDAPYSLRLLVTSATASAAALLLIIICCLLCIVLRKKLGKKSPRCCSESEAPGHRTNVNPRRASSASTKDGLTSLSELAGLSPGSCSMTPTSYSYHLRGKDHLCSTDQTGRRETSLSVIENGPPQMYIAGMDLVNLPPPNGGSTNMEDPDILLPPPPLHFNPSDTTFGFDGGGLNSSAGSIH</sequence>
<dbReference type="GeneID" id="108672930"/>
<dbReference type="InterPro" id="IPR000152">
    <property type="entry name" value="EGF-type_Asp/Asn_hydroxyl_site"/>
</dbReference>
<dbReference type="Gene3D" id="2.10.25.10">
    <property type="entry name" value="Laminin"/>
    <property type="match status" value="1"/>
</dbReference>
<dbReference type="SMART" id="SM00282">
    <property type="entry name" value="LamG"/>
    <property type="match status" value="2"/>
</dbReference>
<dbReference type="PANTHER" id="PTHR15036">
    <property type="entry name" value="PIKACHURIN-LIKE PROTEIN"/>
    <property type="match status" value="1"/>
</dbReference>
<feature type="region of interest" description="Disordered" evidence="6">
    <location>
        <begin position="453"/>
        <end position="477"/>
    </location>
</feature>
<feature type="domain" description="EGF-like" evidence="9">
    <location>
        <begin position="193"/>
        <end position="231"/>
    </location>
</feature>
<gene>
    <name evidence="11" type="primary">LOC108672930</name>
</gene>
<keyword evidence="2" id="KW-0732">Signal</keyword>
<organism evidence="10 11">
    <name type="scientific">Hyalella azteca</name>
    <name type="common">Amphipod</name>
    <dbReference type="NCBI Taxonomy" id="294128"/>
    <lineage>
        <taxon>Eukaryota</taxon>
        <taxon>Metazoa</taxon>
        <taxon>Ecdysozoa</taxon>
        <taxon>Arthropoda</taxon>
        <taxon>Crustacea</taxon>
        <taxon>Multicrustacea</taxon>
        <taxon>Malacostraca</taxon>
        <taxon>Eumalacostraca</taxon>
        <taxon>Peracarida</taxon>
        <taxon>Amphipoda</taxon>
        <taxon>Senticaudata</taxon>
        <taxon>Talitrida</taxon>
        <taxon>Talitroidea</taxon>
        <taxon>Hyalellidae</taxon>
        <taxon>Hyalella</taxon>
    </lineage>
</organism>
<evidence type="ECO:0000256" key="6">
    <source>
        <dbReference type="SAM" id="MobiDB-lite"/>
    </source>
</evidence>
<dbReference type="Proteomes" id="UP000694843">
    <property type="component" value="Unplaced"/>
</dbReference>
<dbReference type="PROSITE" id="PS00022">
    <property type="entry name" value="EGF_1"/>
    <property type="match status" value="2"/>
</dbReference>
<keyword evidence="7" id="KW-1133">Transmembrane helix</keyword>
<dbReference type="GO" id="GO:0016020">
    <property type="term" value="C:membrane"/>
    <property type="evidence" value="ECO:0007669"/>
    <property type="project" value="UniProtKB-SubCell"/>
</dbReference>
<dbReference type="PANTHER" id="PTHR15036:SF85">
    <property type="entry name" value="SP2353, ISOFORM A"/>
    <property type="match status" value="1"/>
</dbReference>
<dbReference type="SMART" id="SM00181">
    <property type="entry name" value="EGF"/>
    <property type="match status" value="3"/>
</dbReference>
<dbReference type="CDD" id="cd00054">
    <property type="entry name" value="EGF_CA"/>
    <property type="match status" value="1"/>
</dbReference>
<keyword evidence="7" id="KW-0812">Transmembrane</keyword>
<keyword evidence="3" id="KW-0677">Repeat</keyword>
<dbReference type="RefSeq" id="XP_018016188.2">
    <property type="nucleotide sequence ID" value="XM_018160699.2"/>
</dbReference>
<comment type="caution">
    <text evidence="5">Lacks conserved residue(s) required for the propagation of feature annotation.</text>
</comment>
<name>A0A8B7NR62_HYAAZ</name>
<feature type="transmembrane region" description="Helical" evidence="7">
    <location>
        <begin position="662"/>
        <end position="687"/>
    </location>
</feature>
<evidence type="ECO:0000256" key="3">
    <source>
        <dbReference type="ARBA" id="ARBA00022737"/>
    </source>
</evidence>
<dbReference type="Pfam" id="PF02210">
    <property type="entry name" value="Laminin_G_2"/>
    <property type="match status" value="2"/>
</dbReference>
<dbReference type="InterPro" id="IPR001881">
    <property type="entry name" value="EGF-like_Ca-bd_dom"/>
</dbReference>
<evidence type="ECO:0000313" key="10">
    <source>
        <dbReference type="Proteomes" id="UP000694843"/>
    </source>
</evidence>
<dbReference type="KEGG" id="hazt:108672930"/>
<dbReference type="InterPro" id="IPR013320">
    <property type="entry name" value="ConA-like_dom_sf"/>
</dbReference>
<dbReference type="InterPro" id="IPR050372">
    <property type="entry name" value="Neurexin-related_CASP"/>
</dbReference>
<dbReference type="InterPro" id="IPR001791">
    <property type="entry name" value="Laminin_G"/>
</dbReference>
<protein>
    <submittedName>
        <fullName evidence="11">Neural-cadherin 2</fullName>
    </submittedName>
</protein>
<evidence type="ECO:0000313" key="11">
    <source>
        <dbReference type="RefSeq" id="XP_018016188.2"/>
    </source>
</evidence>
<keyword evidence="1 5" id="KW-0245">EGF-like domain</keyword>
<proteinExistence type="predicted"/>
<dbReference type="AlphaFoldDB" id="A0A8B7NR62"/>
<dbReference type="InterPro" id="IPR018097">
    <property type="entry name" value="EGF_Ca-bd_CS"/>
</dbReference>
<dbReference type="SUPFAM" id="SSF57196">
    <property type="entry name" value="EGF/Laminin"/>
    <property type="match status" value="1"/>
</dbReference>
<feature type="compositionally biased region" description="Polar residues" evidence="6">
    <location>
        <begin position="453"/>
        <end position="476"/>
    </location>
</feature>
<feature type="domain" description="EGF-like" evidence="9">
    <location>
        <begin position="611"/>
        <end position="647"/>
    </location>
</feature>
<dbReference type="SMART" id="SM00179">
    <property type="entry name" value="EGF_CA"/>
    <property type="match status" value="1"/>
</dbReference>
<feature type="region of interest" description="Disordered" evidence="6">
    <location>
        <begin position="696"/>
        <end position="723"/>
    </location>
</feature>
<dbReference type="SUPFAM" id="SSF49899">
    <property type="entry name" value="Concanavalin A-like lectins/glucanases"/>
    <property type="match status" value="2"/>
</dbReference>
<keyword evidence="4 5" id="KW-1015">Disulfide bond</keyword>
<keyword evidence="7" id="KW-0472">Membrane</keyword>
<evidence type="ECO:0000259" key="8">
    <source>
        <dbReference type="PROSITE" id="PS50025"/>
    </source>
</evidence>
<evidence type="ECO:0000259" key="9">
    <source>
        <dbReference type="PROSITE" id="PS50026"/>
    </source>
</evidence>
<dbReference type="PROSITE" id="PS00010">
    <property type="entry name" value="ASX_HYDROXYL"/>
    <property type="match status" value="1"/>
</dbReference>
<feature type="domain" description="Laminin G" evidence="8">
    <location>
        <begin position="234"/>
        <end position="568"/>
    </location>
</feature>
<dbReference type="GO" id="GO:0005509">
    <property type="term" value="F:calcium ion binding"/>
    <property type="evidence" value="ECO:0007669"/>
    <property type="project" value="InterPro"/>
</dbReference>
<accession>A0A8B7NR62</accession>
<dbReference type="FunFam" id="2.10.25.10:FF:000066">
    <property type="entry name" value="FAT atypical cadherin 4"/>
    <property type="match status" value="1"/>
</dbReference>
<keyword evidence="10" id="KW-1185">Reference proteome</keyword>
<feature type="disulfide bond" evidence="5">
    <location>
        <begin position="221"/>
        <end position="230"/>
    </location>
</feature>
<dbReference type="PROSITE" id="PS01187">
    <property type="entry name" value="EGF_CA"/>
    <property type="match status" value="1"/>
</dbReference>
<dbReference type="OrthoDB" id="10045365at2759"/>
<evidence type="ECO:0000256" key="2">
    <source>
        <dbReference type="ARBA" id="ARBA00022729"/>
    </source>
</evidence>
<evidence type="ECO:0000256" key="4">
    <source>
        <dbReference type="ARBA" id="ARBA00023157"/>
    </source>
</evidence>
<feature type="domain" description="Laminin G" evidence="8">
    <location>
        <begin position="1"/>
        <end position="192"/>
    </location>
</feature>
<reference evidence="11" key="1">
    <citation type="submission" date="2025-08" db="UniProtKB">
        <authorList>
            <consortium name="RefSeq"/>
        </authorList>
    </citation>
    <scope>IDENTIFICATION</scope>
    <source>
        <tissue evidence="11">Whole organism</tissue>
    </source>
</reference>
<dbReference type="Gene3D" id="2.60.120.200">
    <property type="match status" value="2"/>
</dbReference>
<dbReference type="CDD" id="cd00110">
    <property type="entry name" value="LamG"/>
    <property type="match status" value="2"/>
</dbReference>
<dbReference type="PROSITE" id="PS50026">
    <property type="entry name" value="EGF_3"/>
    <property type="match status" value="2"/>
</dbReference>
<feature type="disulfide bond" evidence="5">
    <location>
        <begin position="637"/>
        <end position="646"/>
    </location>
</feature>
<evidence type="ECO:0000256" key="1">
    <source>
        <dbReference type="ARBA" id="ARBA00022536"/>
    </source>
</evidence>
<feature type="compositionally biased region" description="Polar residues" evidence="6">
    <location>
        <begin position="709"/>
        <end position="723"/>
    </location>
</feature>
<dbReference type="PROSITE" id="PS50025">
    <property type="entry name" value="LAM_G_DOMAIN"/>
    <property type="match status" value="2"/>
</dbReference>
<evidence type="ECO:0000256" key="7">
    <source>
        <dbReference type="SAM" id="Phobius"/>
    </source>
</evidence>